<organism evidence="6 7">
    <name type="scientific">Phyllosticta citricarpa</name>
    <dbReference type="NCBI Taxonomy" id="55181"/>
    <lineage>
        <taxon>Eukaryota</taxon>
        <taxon>Fungi</taxon>
        <taxon>Dikarya</taxon>
        <taxon>Ascomycota</taxon>
        <taxon>Pezizomycotina</taxon>
        <taxon>Dothideomycetes</taxon>
        <taxon>Dothideomycetes incertae sedis</taxon>
        <taxon>Botryosphaeriales</taxon>
        <taxon>Phyllostictaceae</taxon>
        <taxon>Phyllosticta</taxon>
    </lineage>
</organism>
<dbReference type="Proteomes" id="UP001365128">
    <property type="component" value="Unassembled WGS sequence"/>
</dbReference>
<evidence type="ECO:0000256" key="3">
    <source>
        <dbReference type="ARBA" id="ARBA00022781"/>
    </source>
</evidence>
<comment type="similarity">
    <text evidence="1">Belongs to the V-ATPase H subunit family.</text>
</comment>
<evidence type="ECO:0000256" key="1">
    <source>
        <dbReference type="ARBA" id="ARBA00008613"/>
    </source>
</evidence>
<dbReference type="Gene3D" id="1.25.40.150">
    <property type="entry name" value="V-type ATPase, subunit H, C-terminal domain"/>
    <property type="match status" value="1"/>
</dbReference>
<keyword evidence="4" id="KW-0406">Ion transport</keyword>
<proteinExistence type="inferred from homology"/>
<evidence type="ECO:0000259" key="5">
    <source>
        <dbReference type="Pfam" id="PF11698"/>
    </source>
</evidence>
<dbReference type="InterPro" id="IPR011987">
    <property type="entry name" value="ATPase_V1-cplx_hsu_C"/>
</dbReference>
<feature type="domain" description="ATPase V1 complex subunit H C-terminal" evidence="5">
    <location>
        <begin position="511"/>
        <end position="629"/>
    </location>
</feature>
<evidence type="ECO:0000313" key="6">
    <source>
        <dbReference type="EMBL" id="KAK7535508.1"/>
    </source>
</evidence>
<comment type="caution">
    <text evidence="6">The sequence shown here is derived from an EMBL/GenBank/DDBJ whole genome shotgun (WGS) entry which is preliminary data.</text>
</comment>
<dbReference type="PANTHER" id="PTHR10698">
    <property type="entry name" value="V-TYPE PROTON ATPASE SUBUNIT H"/>
    <property type="match status" value="1"/>
</dbReference>
<name>A0ABR1LK01_9PEZI</name>
<keyword evidence="7" id="KW-1185">Reference proteome</keyword>
<evidence type="ECO:0000256" key="4">
    <source>
        <dbReference type="ARBA" id="ARBA00023065"/>
    </source>
</evidence>
<dbReference type="PANTHER" id="PTHR10698:SF0">
    <property type="entry name" value="V-TYPE PROTON ATPASE SUBUNIT H"/>
    <property type="match status" value="1"/>
</dbReference>
<dbReference type="SUPFAM" id="SSF48371">
    <property type="entry name" value="ARM repeat"/>
    <property type="match status" value="1"/>
</dbReference>
<dbReference type="Gene3D" id="1.25.10.10">
    <property type="entry name" value="Leucine-rich Repeat Variant"/>
    <property type="match status" value="1"/>
</dbReference>
<keyword evidence="2" id="KW-0813">Transport</keyword>
<dbReference type="InterPro" id="IPR016024">
    <property type="entry name" value="ARM-type_fold"/>
</dbReference>
<evidence type="ECO:0000256" key="2">
    <source>
        <dbReference type="ARBA" id="ARBA00022448"/>
    </source>
</evidence>
<dbReference type="InterPro" id="IPR004908">
    <property type="entry name" value="ATPase_V1-cplx_hsu"/>
</dbReference>
<protein>
    <submittedName>
        <fullName evidence="6">Vacuolar ATP synthase subunit H</fullName>
    </submittedName>
</protein>
<dbReference type="InterPro" id="IPR011989">
    <property type="entry name" value="ARM-like"/>
</dbReference>
<reference evidence="6 7" key="1">
    <citation type="submission" date="2024-04" db="EMBL/GenBank/DDBJ databases">
        <title>Phyllosticta paracitricarpa is synonymous to the EU quarantine fungus P. citricarpa based on phylogenomic analyses.</title>
        <authorList>
            <consortium name="Lawrence Berkeley National Laboratory"/>
            <person name="Van Ingen-Buijs V.A."/>
            <person name="Van Westerhoven A.C."/>
            <person name="Haridas S."/>
            <person name="Skiadas P."/>
            <person name="Martin F."/>
            <person name="Groenewald J.Z."/>
            <person name="Crous P.W."/>
            <person name="Seidl M.F."/>
        </authorList>
    </citation>
    <scope>NUCLEOTIDE SEQUENCE [LARGE SCALE GENOMIC DNA]</scope>
    <source>
        <strain evidence="6 7">CBS 122670</strain>
    </source>
</reference>
<accession>A0ABR1LK01</accession>
<keyword evidence="3" id="KW-0375">Hydrogen ion transport</keyword>
<evidence type="ECO:0000313" key="7">
    <source>
        <dbReference type="Proteomes" id="UP001365128"/>
    </source>
</evidence>
<dbReference type="Pfam" id="PF11698">
    <property type="entry name" value="V-ATPase_H_C"/>
    <property type="match status" value="1"/>
</dbReference>
<sequence length="630" mass="69583">MHTFKVPHAVVRTIVLPARRVIPFDAQPVALDALDGADEAHCAEIIFEGQSLAGVKLGGHDGGLSSQVETGEGQRWSFIEMGSCRDLVIGLRARPASTLHRPSYVDLQLPYLPLQHLARLPPRHLDYTAVMSLDPPTYILSLQNNIRARPISWEGAVRAKTITDADLKKIKSIDKVRKEQRKQTIEAETDSFVALLLGGDDAQDIFQAAAKGKRQDIIQYMLVLTGDLIDGGCQKTTTLGTIADMFATDIPSFMAALTKHPRPFAPFLPLLKQSTNPEDPIPLLTSAVLSSLISEALVSSPKQSSQIEEALPQLFSYLSTLAKSSDAGLQDIAVQEYSAVLRTSESRSLFWKQRKETLNPLVEILRAAAGNGKDTDSTLYGGSSSASIRTNADVGLGGGVGLQLLYHVLLVLWQLSFEGKLVGDGLDEEHDIVTLYVSLLRNSPKEKTTRLLLSTLRNLIDAKPDTLLPAATLVRLPALLNTLQSRHLTDSDLLEDLSSLQTSLEDYTKTQTTFSQYAAEVHSGHLRWSPPHRNPAFWRDNARRIVEDNNGELPKQLAAILDKSWEQDKQVLAIACNDVACLVKEVPEKRPVLERVGLKTRVMQLMADKDESVRWESLRAVGEWLRYSFE</sequence>
<dbReference type="InterPro" id="IPR038497">
    <property type="entry name" value="ATPase_V1-cplx_hsu_C_sf"/>
</dbReference>
<dbReference type="Pfam" id="PF03224">
    <property type="entry name" value="V-ATPase_H_N"/>
    <property type="match status" value="1"/>
</dbReference>
<dbReference type="EMBL" id="JBBPDW010000040">
    <property type="protein sequence ID" value="KAK7535508.1"/>
    <property type="molecule type" value="Genomic_DNA"/>
</dbReference>
<gene>
    <name evidence="6" type="ORF">IWX46DRAFT_584170</name>
</gene>